<dbReference type="GO" id="GO:0016887">
    <property type="term" value="F:ATP hydrolysis activity"/>
    <property type="evidence" value="ECO:0007669"/>
    <property type="project" value="InterPro"/>
</dbReference>
<dbReference type="CDD" id="cd19521">
    <property type="entry name" value="RecA-like_VPS4"/>
    <property type="match status" value="1"/>
</dbReference>
<dbReference type="Pfam" id="PF17862">
    <property type="entry name" value="AAA_lid_3"/>
    <property type="match status" value="1"/>
</dbReference>
<feature type="region of interest" description="Disordered" evidence="8">
    <location>
        <begin position="80"/>
        <end position="110"/>
    </location>
</feature>
<dbReference type="Pfam" id="PF09336">
    <property type="entry name" value="Vps4_C"/>
    <property type="match status" value="1"/>
</dbReference>
<comment type="similarity">
    <text evidence="2 7">Belongs to the AAA ATPase family.</text>
</comment>
<dbReference type="Gene3D" id="1.10.8.60">
    <property type="match status" value="1"/>
</dbReference>
<evidence type="ECO:0000256" key="1">
    <source>
        <dbReference type="ARBA" id="ARBA00004481"/>
    </source>
</evidence>
<dbReference type="Gene3D" id="1.20.58.80">
    <property type="entry name" value="Phosphotransferase system, lactose/cellobiose-type IIA subunit"/>
    <property type="match status" value="1"/>
</dbReference>
<dbReference type="InterPro" id="IPR015415">
    <property type="entry name" value="Spast_Vps4_C"/>
</dbReference>
<keyword evidence="3 7" id="KW-0547">Nucleotide-binding</keyword>
<dbReference type="EMBL" id="CZPT02000349">
    <property type="protein sequence ID" value="SCU65586.1"/>
    <property type="molecule type" value="Genomic_DNA"/>
</dbReference>
<evidence type="ECO:0000256" key="4">
    <source>
        <dbReference type="ARBA" id="ARBA00022753"/>
    </source>
</evidence>
<evidence type="ECO:0000313" key="11">
    <source>
        <dbReference type="EMBL" id="SCU65586.1"/>
    </source>
</evidence>
<dbReference type="AlphaFoldDB" id="A0A1G4I1S9"/>
<evidence type="ECO:0000256" key="8">
    <source>
        <dbReference type="SAM" id="MobiDB-lite"/>
    </source>
</evidence>
<gene>
    <name evidence="11" type="ORF">TEOVI_000845700</name>
</gene>
<dbReference type="SMART" id="SM00382">
    <property type="entry name" value="AAA"/>
    <property type="match status" value="1"/>
</dbReference>
<dbReference type="InterPro" id="IPR045253">
    <property type="entry name" value="VPS4_MIT"/>
</dbReference>
<dbReference type="GO" id="GO:0010008">
    <property type="term" value="C:endosome membrane"/>
    <property type="evidence" value="ECO:0007669"/>
    <property type="project" value="UniProtKB-SubCell"/>
</dbReference>
<dbReference type="InterPro" id="IPR003593">
    <property type="entry name" value="AAA+_ATPase"/>
</dbReference>
<dbReference type="Pfam" id="PF00004">
    <property type="entry name" value="AAA"/>
    <property type="match status" value="1"/>
</dbReference>
<accession>A0A1G4I1S9</accession>
<dbReference type="Pfam" id="PF04212">
    <property type="entry name" value="MIT"/>
    <property type="match status" value="1"/>
</dbReference>
<feature type="compositionally biased region" description="Polar residues" evidence="8">
    <location>
        <begin position="82"/>
        <end position="91"/>
    </location>
</feature>
<dbReference type="PROSITE" id="PS00674">
    <property type="entry name" value="AAA"/>
    <property type="match status" value="1"/>
</dbReference>
<dbReference type="FunFam" id="3.40.50.300:FF:000043">
    <property type="entry name" value="Vacuolar protein sorting-associated protein 4"/>
    <property type="match status" value="1"/>
</dbReference>
<feature type="domain" description="MIT" evidence="10">
    <location>
        <begin position="2"/>
        <end position="80"/>
    </location>
</feature>
<evidence type="ECO:0000256" key="5">
    <source>
        <dbReference type="ARBA" id="ARBA00022840"/>
    </source>
</evidence>
<evidence type="ECO:0000313" key="12">
    <source>
        <dbReference type="Proteomes" id="UP000195570"/>
    </source>
</evidence>
<dbReference type="SUPFAM" id="SSF52540">
    <property type="entry name" value="P-loop containing nucleoside triphosphate hydrolases"/>
    <property type="match status" value="1"/>
</dbReference>
<evidence type="ECO:0000259" key="9">
    <source>
        <dbReference type="SMART" id="SM00382"/>
    </source>
</evidence>
<evidence type="ECO:0000256" key="7">
    <source>
        <dbReference type="RuleBase" id="RU003651"/>
    </source>
</evidence>
<protein>
    <submittedName>
        <fullName evidence="11">Vacuolar protein sorting-associated protein 4, putative</fullName>
    </submittedName>
</protein>
<sequence length="444" mass="49665">MSVDFTSKAVELFKKAARHDEQGEYREAYHWYMEAIEVFITAIKYETKNVTKRDLLRKKTMEITERAEKIKEYLENCDANRSGGQASSAVGQKTASSAKKAKEDEEDDKRLKSGLDNAIIRVKPNVQWSQIAGLEAAKEALKEAVILPVRFPQLFTGNRKPWKGILLYGPPGTGKSYLAKAVATEADGTFLSVSSADLMSRWLGDSEKLVRNLFEKAREAYREGGKPAIIFIDEIDSLCSARSDGENDASRRIKTEFLVQMQGVGHDDEGVLVLGATNIPWALDSAVRRRFERRIYIPLPQAHARCQMIKIHLGDTQHSLTDEDCNALAKMTEMYSGSDISIVVRNAMMECVRSVQLATHFKRVTGPDPKDPTQTVNDRLVPCSPGDPNAIPMTMNDITESEKLMPLPVTMQDFIKALRTARPSVSSEDITQHVKFTEEFGQEG</sequence>
<dbReference type="SMART" id="SM00745">
    <property type="entry name" value="MIT"/>
    <property type="match status" value="1"/>
</dbReference>
<dbReference type="Proteomes" id="UP000195570">
    <property type="component" value="Unassembled WGS sequence"/>
</dbReference>
<keyword evidence="12" id="KW-1185">Reference proteome</keyword>
<dbReference type="InterPro" id="IPR036181">
    <property type="entry name" value="MIT_dom_sf"/>
</dbReference>
<dbReference type="RefSeq" id="XP_067077159.1">
    <property type="nucleotide sequence ID" value="XM_067221058.1"/>
</dbReference>
<dbReference type="FunFam" id="1.10.8.60:FF:000015">
    <property type="entry name" value="vacuolar protein sorting-associated protein 4A"/>
    <property type="match status" value="1"/>
</dbReference>
<dbReference type="InterPro" id="IPR050304">
    <property type="entry name" value="MT-severing_AAA_ATPase"/>
</dbReference>
<dbReference type="InterPro" id="IPR003960">
    <property type="entry name" value="ATPase_AAA_CS"/>
</dbReference>
<dbReference type="Gene3D" id="3.40.50.300">
    <property type="entry name" value="P-loop containing nucleotide triphosphate hydrolases"/>
    <property type="match status" value="1"/>
</dbReference>
<dbReference type="PANTHER" id="PTHR23074:SF83">
    <property type="entry name" value="VACUOLAR PROTEIN SORTING-ASSOCIATED PROTEIN 4A"/>
    <property type="match status" value="1"/>
</dbReference>
<dbReference type="GO" id="GO:0007033">
    <property type="term" value="P:vacuole organization"/>
    <property type="evidence" value="ECO:0007669"/>
    <property type="project" value="TreeGrafter"/>
</dbReference>
<dbReference type="CDD" id="cd02678">
    <property type="entry name" value="MIT_VPS4"/>
    <property type="match status" value="1"/>
</dbReference>
<dbReference type="GO" id="GO:0005524">
    <property type="term" value="F:ATP binding"/>
    <property type="evidence" value="ECO:0007669"/>
    <property type="project" value="UniProtKB-KW"/>
</dbReference>
<evidence type="ECO:0000256" key="2">
    <source>
        <dbReference type="ARBA" id="ARBA00006914"/>
    </source>
</evidence>
<dbReference type="GeneID" id="92382391"/>
<organism evidence="11 12">
    <name type="scientific">Trypanosoma equiperdum</name>
    <dbReference type="NCBI Taxonomy" id="5694"/>
    <lineage>
        <taxon>Eukaryota</taxon>
        <taxon>Discoba</taxon>
        <taxon>Euglenozoa</taxon>
        <taxon>Kinetoplastea</taxon>
        <taxon>Metakinetoplastina</taxon>
        <taxon>Trypanosomatida</taxon>
        <taxon>Trypanosomatidae</taxon>
        <taxon>Trypanosoma</taxon>
    </lineage>
</organism>
<dbReference type="PANTHER" id="PTHR23074">
    <property type="entry name" value="AAA DOMAIN-CONTAINING"/>
    <property type="match status" value="1"/>
</dbReference>
<comment type="subcellular location">
    <subcellularLocation>
        <location evidence="1">Endosome membrane</location>
        <topology evidence="1">Peripheral membrane protein</topology>
    </subcellularLocation>
</comment>
<evidence type="ECO:0000259" key="10">
    <source>
        <dbReference type="SMART" id="SM00745"/>
    </source>
</evidence>
<dbReference type="SUPFAM" id="SSF116846">
    <property type="entry name" value="MIT domain"/>
    <property type="match status" value="1"/>
</dbReference>
<evidence type="ECO:0000256" key="3">
    <source>
        <dbReference type="ARBA" id="ARBA00022741"/>
    </source>
</evidence>
<feature type="compositionally biased region" description="Basic and acidic residues" evidence="8">
    <location>
        <begin position="100"/>
        <end position="110"/>
    </location>
</feature>
<keyword evidence="5 7" id="KW-0067">ATP-binding</keyword>
<dbReference type="InterPro" id="IPR003959">
    <property type="entry name" value="ATPase_AAA_core"/>
</dbReference>
<feature type="domain" description="AAA+ ATPase" evidence="9">
    <location>
        <begin position="161"/>
        <end position="301"/>
    </location>
</feature>
<name>A0A1G4I1S9_TRYEQ</name>
<dbReference type="VEuPathDB" id="TriTrypDB:TEOVI_000845700"/>
<keyword evidence="6" id="KW-0472">Membrane</keyword>
<proteinExistence type="inferred from homology"/>
<reference evidence="11" key="1">
    <citation type="submission" date="2016-09" db="EMBL/GenBank/DDBJ databases">
        <authorList>
            <person name="Hebert L."/>
            <person name="Moumen B."/>
        </authorList>
    </citation>
    <scope>NUCLEOTIDE SEQUENCE [LARGE SCALE GENOMIC DNA]</scope>
    <source>
        <strain evidence="11">OVI</strain>
    </source>
</reference>
<dbReference type="GO" id="GO:0016197">
    <property type="term" value="P:endosomal transport"/>
    <property type="evidence" value="ECO:0007669"/>
    <property type="project" value="TreeGrafter"/>
</dbReference>
<evidence type="ECO:0000256" key="6">
    <source>
        <dbReference type="ARBA" id="ARBA00023136"/>
    </source>
</evidence>
<keyword evidence="4" id="KW-0967">Endosome</keyword>
<dbReference type="InterPro" id="IPR007330">
    <property type="entry name" value="MIT_dom"/>
</dbReference>
<dbReference type="InterPro" id="IPR041569">
    <property type="entry name" value="AAA_lid_3"/>
</dbReference>
<comment type="caution">
    <text evidence="11">The sequence shown here is derived from an EMBL/GenBank/DDBJ whole genome shotgun (WGS) entry which is preliminary data.</text>
</comment>
<dbReference type="InterPro" id="IPR027417">
    <property type="entry name" value="P-loop_NTPase"/>
</dbReference>